<keyword evidence="4 7" id="KW-1133">Transmembrane helix</keyword>
<dbReference type="Gene3D" id="1.20.1250.20">
    <property type="entry name" value="MFS general substrate transporter like domains"/>
    <property type="match status" value="2"/>
</dbReference>
<protein>
    <submittedName>
        <fullName evidence="9">MFS transporter</fullName>
    </submittedName>
</protein>
<dbReference type="RefSeq" id="WP_316975257.1">
    <property type="nucleotide sequence ID" value="NZ_JAWIIJ010000022.1"/>
</dbReference>
<evidence type="ECO:0000256" key="4">
    <source>
        <dbReference type="ARBA" id="ARBA00022989"/>
    </source>
</evidence>
<dbReference type="PROSITE" id="PS50850">
    <property type="entry name" value="MFS"/>
    <property type="match status" value="1"/>
</dbReference>
<dbReference type="PROSITE" id="PS51257">
    <property type="entry name" value="PROKAR_LIPOPROTEIN"/>
    <property type="match status" value="1"/>
</dbReference>
<feature type="transmembrane region" description="Helical" evidence="7">
    <location>
        <begin position="220"/>
        <end position="238"/>
    </location>
</feature>
<evidence type="ECO:0000256" key="2">
    <source>
        <dbReference type="ARBA" id="ARBA00008432"/>
    </source>
</evidence>
<name>A0ABU3W312_9GAMM</name>
<keyword evidence="6 7" id="KW-0472">Membrane</keyword>
<feature type="transmembrane region" description="Helical" evidence="7">
    <location>
        <begin position="108"/>
        <end position="126"/>
    </location>
</feature>
<evidence type="ECO:0000256" key="5">
    <source>
        <dbReference type="ARBA" id="ARBA00023063"/>
    </source>
</evidence>
<feature type="transmembrane region" description="Helical" evidence="7">
    <location>
        <begin position="21"/>
        <end position="42"/>
    </location>
</feature>
<dbReference type="InterPro" id="IPR011701">
    <property type="entry name" value="MFS"/>
</dbReference>
<feature type="transmembrane region" description="Helical" evidence="7">
    <location>
        <begin position="324"/>
        <end position="348"/>
    </location>
</feature>
<dbReference type="InterPro" id="IPR036259">
    <property type="entry name" value="MFS_trans_sf"/>
</dbReference>
<feature type="transmembrane region" description="Helical" evidence="7">
    <location>
        <begin position="282"/>
        <end position="300"/>
    </location>
</feature>
<evidence type="ECO:0000256" key="3">
    <source>
        <dbReference type="ARBA" id="ARBA00022692"/>
    </source>
</evidence>
<keyword evidence="10" id="KW-1185">Reference proteome</keyword>
<evidence type="ECO:0000256" key="7">
    <source>
        <dbReference type="SAM" id="Phobius"/>
    </source>
</evidence>
<feature type="transmembrane region" description="Helical" evidence="7">
    <location>
        <begin position="258"/>
        <end position="275"/>
    </location>
</feature>
<feature type="domain" description="Major facilitator superfamily (MFS) profile" evidence="8">
    <location>
        <begin position="17"/>
        <end position="413"/>
    </location>
</feature>
<comment type="subcellular location">
    <subcellularLocation>
        <location evidence="1">Membrane</location>
        <topology evidence="1">Multi-pass membrane protein</topology>
    </subcellularLocation>
</comment>
<feature type="transmembrane region" description="Helical" evidence="7">
    <location>
        <begin position="84"/>
        <end position="102"/>
    </location>
</feature>
<feature type="transmembrane region" description="Helical" evidence="7">
    <location>
        <begin position="54"/>
        <end position="72"/>
    </location>
</feature>
<keyword evidence="3 7" id="KW-0812">Transmembrane</keyword>
<evidence type="ECO:0000259" key="8">
    <source>
        <dbReference type="PROSITE" id="PS50850"/>
    </source>
</evidence>
<accession>A0ABU3W312</accession>
<feature type="transmembrane region" description="Helical" evidence="7">
    <location>
        <begin position="138"/>
        <end position="158"/>
    </location>
</feature>
<keyword evidence="5" id="KW-0534">Nitrate assimilation</keyword>
<evidence type="ECO:0000256" key="6">
    <source>
        <dbReference type="ARBA" id="ARBA00023136"/>
    </source>
</evidence>
<gene>
    <name evidence="9" type="ORF">RYS15_19730</name>
</gene>
<dbReference type="InterPro" id="IPR044772">
    <property type="entry name" value="NO3_transporter"/>
</dbReference>
<dbReference type="Proteomes" id="UP001269819">
    <property type="component" value="Unassembled WGS sequence"/>
</dbReference>
<reference evidence="9 10" key="1">
    <citation type="submission" date="2023-10" db="EMBL/GenBank/DDBJ databases">
        <title>Characteristics and mechanism of a salt-tolerant marine origin heterotrophic nitrifying- aerobic denitrifying bacteria Marinobacter xestospongiae HN1.</title>
        <authorList>
            <person name="Qi R."/>
        </authorList>
    </citation>
    <scope>NUCLEOTIDE SEQUENCE [LARGE SCALE GENOMIC DNA]</scope>
    <source>
        <strain evidence="9 10">HN1</strain>
    </source>
</reference>
<sequence>MCGHRPSQSVDQTSLMVALPLTLAAFFVAFACWTLFAVLGVQLRHQFALSHLEFALLLAMPMLSGGLVAFPLGVATQRFGGRRVILACLLALMAALLLLSSVHSYTGFLVAGLGLGAAGGLFSAGLQYLVTYLPPSRAGLVLGVFGVGVSGAGFSYLIVPVVERAYSWQLAPLAYVLVLVVIALLLLVLTDPEPTDRSQRPLVSLGVSLRFLARSRVWRLCLYFSFLFGGLVGLGLWLPDYLSTQFQLSLEDGARWSLLFALPVVLAQIVGGIGADRFGAVTLLRLVLLLCLVPLFLLSYPDTDLAIAGIERTILLSIRPTLDWVVVGLVLLSFAMGLGLGALLRLLFDEYPRHLGVVGGLMLAAACTTAFLLPLMFGLAVAWVGVASAVFMMLFVFGLCTWVVLEWASRSDRCMGPLPPTG</sequence>
<dbReference type="InterPro" id="IPR020846">
    <property type="entry name" value="MFS_dom"/>
</dbReference>
<feature type="transmembrane region" description="Helical" evidence="7">
    <location>
        <begin position="383"/>
        <end position="405"/>
    </location>
</feature>
<feature type="transmembrane region" description="Helical" evidence="7">
    <location>
        <begin position="170"/>
        <end position="190"/>
    </location>
</feature>
<dbReference type="SUPFAM" id="SSF103473">
    <property type="entry name" value="MFS general substrate transporter"/>
    <property type="match status" value="1"/>
</dbReference>
<dbReference type="EMBL" id="JAWIIJ010000022">
    <property type="protein sequence ID" value="MDV2080925.1"/>
    <property type="molecule type" value="Genomic_DNA"/>
</dbReference>
<evidence type="ECO:0000313" key="9">
    <source>
        <dbReference type="EMBL" id="MDV2080925.1"/>
    </source>
</evidence>
<comment type="caution">
    <text evidence="9">The sequence shown here is derived from an EMBL/GenBank/DDBJ whole genome shotgun (WGS) entry which is preliminary data.</text>
</comment>
<proteinExistence type="inferred from homology"/>
<organism evidence="9 10">
    <name type="scientific">Marinobacter xestospongiae</name>
    <dbReference type="NCBI Taxonomy" id="994319"/>
    <lineage>
        <taxon>Bacteria</taxon>
        <taxon>Pseudomonadati</taxon>
        <taxon>Pseudomonadota</taxon>
        <taxon>Gammaproteobacteria</taxon>
        <taxon>Pseudomonadales</taxon>
        <taxon>Marinobacteraceae</taxon>
        <taxon>Marinobacter</taxon>
    </lineage>
</organism>
<evidence type="ECO:0000256" key="1">
    <source>
        <dbReference type="ARBA" id="ARBA00004141"/>
    </source>
</evidence>
<evidence type="ECO:0000313" key="10">
    <source>
        <dbReference type="Proteomes" id="UP001269819"/>
    </source>
</evidence>
<dbReference type="Pfam" id="PF07690">
    <property type="entry name" value="MFS_1"/>
    <property type="match status" value="1"/>
</dbReference>
<comment type="similarity">
    <text evidence="2">Belongs to the major facilitator superfamily. Nitrate/nitrite porter (TC 2.A.1.8) family.</text>
</comment>
<feature type="transmembrane region" description="Helical" evidence="7">
    <location>
        <begin position="355"/>
        <end position="377"/>
    </location>
</feature>
<dbReference type="PANTHER" id="PTHR23515">
    <property type="entry name" value="HIGH-AFFINITY NITRATE TRANSPORTER 2.3"/>
    <property type="match status" value="1"/>
</dbReference>